<reference evidence="1" key="1">
    <citation type="submission" date="2023-07" db="EMBL/GenBank/DDBJ databases">
        <title>A chromosome-level genome assembly of Lolium multiflorum.</title>
        <authorList>
            <person name="Chen Y."/>
            <person name="Copetti D."/>
            <person name="Kolliker R."/>
            <person name="Studer B."/>
        </authorList>
    </citation>
    <scope>NUCLEOTIDE SEQUENCE</scope>
    <source>
        <strain evidence="1">02402/16</strain>
        <tissue evidence="1">Leaf</tissue>
    </source>
</reference>
<evidence type="ECO:0000313" key="2">
    <source>
        <dbReference type="Proteomes" id="UP001231189"/>
    </source>
</evidence>
<keyword evidence="2" id="KW-1185">Reference proteome</keyword>
<gene>
    <name evidence="1" type="ORF">QYE76_007706</name>
</gene>
<sequence length="68" mass="7726">MVARKHDTENRQAFLQLWAHKSDEVAMARLCSENPELVQLEMEYYAAENAAKKMKAAESEAGPLTIIF</sequence>
<dbReference type="EMBL" id="JAUUTY010000256">
    <property type="protein sequence ID" value="KAK1602432.1"/>
    <property type="molecule type" value="Genomic_DNA"/>
</dbReference>
<dbReference type="Proteomes" id="UP001231189">
    <property type="component" value="Unassembled WGS sequence"/>
</dbReference>
<organism evidence="1 2">
    <name type="scientific">Lolium multiflorum</name>
    <name type="common">Italian ryegrass</name>
    <name type="synonym">Lolium perenne subsp. multiflorum</name>
    <dbReference type="NCBI Taxonomy" id="4521"/>
    <lineage>
        <taxon>Eukaryota</taxon>
        <taxon>Viridiplantae</taxon>
        <taxon>Streptophyta</taxon>
        <taxon>Embryophyta</taxon>
        <taxon>Tracheophyta</taxon>
        <taxon>Spermatophyta</taxon>
        <taxon>Magnoliopsida</taxon>
        <taxon>Liliopsida</taxon>
        <taxon>Poales</taxon>
        <taxon>Poaceae</taxon>
        <taxon>BOP clade</taxon>
        <taxon>Pooideae</taxon>
        <taxon>Poodae</taxon>
        <taxon>Poeae</taxon>
        <taxon>Poeae Chloroplast Group 2 (Poeae type)</taxon>
        <taxon>Loliodinae</taxon>
        <taxon>Loliinae</taxon>
        <taxon>Lolium</taxon>
    </lineage>
</organism>
<proteinExistence type="predicted"/>
<evidence type="ECO:0000313" key="1">
    <source>
        <dbReference type="EMBL" id="KAK1602432.1"/>
    </source>
</evidence>
<protein>
    <submittedName>
        <fullName evidence="1">Uncharacterized protein</fullName>
    </submittedName>
</protein>
<name>A0AAD8VCC8_LOLMU</name>
<comment type="caution">
    <text evidence="1">The sequence shown here is derived from an EMBL/GenBank/DDBJ whole genome shotgun (WGS) entry which is preliminary data.</text>
</comment>
<accession>A0AAD8VCC8</accession>
<dbReference type="AlphaFoldDB" id="A0AAD8VCC8"/>